<dbReference type="Proteomes" id="UP000308600">
    <property type="component" value="Unassembled WGS sequence"/>
</dbReference>
<keyword evidence="2" id="KW-1185">Reference proteome</keyword>
<name>A0ACD3BCA6_9AGAR</name>
<proteinExistence type="predicted"/>
<sequence length="298" mass="32833">MAQGYNALSLGSALVKLCLIGVNTWSMYRAAVQPKYGEGDPTCEKKPLPSNRPENVFRGFCLRIIFVIPFGYLALSSLEIFWSLSHLLSPLGFGILPLVGSFPIRVGVTLLQSSDSNSTPAIPPAPLDILTPTFLVGTILTILGTSGRVACFHTLKEHFTYQLTELQNHKLITHGLYSIVRHPAYISGMTALIGAVVALCGPTAMGGAVVLTWQSSSLNSGLGAGVGHVEMDEWVVLVEILMKMMDVARMVYVVYCFLFMSLLIPRTIVEDKFLRKRFGKEWEAYASVVRYRLVPWVF</sequence>
<evidence type="ECO:0000313" key="2">
    <source>
        <dbReference type="Proteomes" id="UP000308600"/>
    </source>
</evidence>
<gene>
    <name evidence="1" type="ORF">BDN72DRAFT_892160</name>
</gene>
<organism evidence="1 2">
    <name type="scientific">Pluteus cervinus</name>
    <dbReference type="NCBI Taxonomy" id="181527"/>
    <lineage>
        <taxon>Eukaryota</taxon>
        <taxon>Fungi</taxon>
        <taxon>Dikarya</taxon>
        <taxon>Basidiomycota</taxon>
        <taxon>Agaricomycotina</taxon>
        <taxon>Agaricomycetes</taxon>
        <taxon>Agaricomycetidae</taxon>
        <taxon>Agaricales</taxon>
        <taxon>Pluteineae</taxon>
        <taxon>Pluteaceae</taxon>
        <taxon>Pluteus</taxon>
    </lineage>
</organism>
<protein>
    <submittedName>
        <fullName evidence="1">Uncharacterized protein</fullName>
    </submittedName>
</protein>
<accession>A0ACD3BCA6</accession>
<evidence type="ECO:0000313" key="1">
    <source>
        <dbReference type="EMBL" id="TFK75663.1"/>
    </source>
</evidence>
<reference evidence="1 2" key="1">
    <citation type="journal article" date="2019" name="Nat. Ecol. Evol.">
        <title>Megaphylogeny resolves global patterns of mushroom evolution.</title>
        <authorList>
            <person name="Varga T."/>
            <person name="Krizsan K."/>
            <person name="Foldi C."/>
            <person name="Dima B."/>
            <person name="Sanchez-Garcia M."/>
            <person name="Sanchez-Ramirez S."/>
            <person name="Szollosi G.J."/>
            <person name="Szarkandi J.G."/>
            <person name="Papp V."/>
            <person name="Albert L."/>
            <person name="Andreopoulos W."/>
            <person name="Angelini C."/>
            <person name="Antonin V."/>
            <person name="Barry K.W."/>
            <person name="Bougher N.L."/>
            <person name="Buchanan P."/>
            <person name="Buyck B."/>
            <person name="Bense V."/>
            <person name="Catcheside P."/>
            <person name="Chovatia M."/>
            <person name="Cooper J."/>
            <person name="Damon W."/>
            <person name="Desjardin D."/>
            <person name="Finy P."/>
            <person name="Geml J."/>
            <person name="Haridas S."/>
            <person name="Hughes K."/>
            <person name="Justo A."/>
            <person name="Karasinski D."/>
            <person name="Kautmanova I."/>
            <person name="Kiss B."/>
            <person name="Kocsube S."/>
            <person name="Kotiranta H."/>
            <person name="LaButti K.M."/>
            <person name="Lechner B.E."/>
            <person name="Liimatainen K."/>
            <person name="Lipzen A."/>
            <person name="Lukacs Z."/>
            <person name="Mihaltcheva S."/>
            <person name="Morgado L.N."/>
            <person name="Niskanen T."/>
            <person name="Noordeloos M.E."/>
            <person name="Ohm R.A."/>
            <person name="Ortiz-Santana B."/>
            <person name="Ovrebo C."/>
            <person name="Racz N."/>
            <person name="Riley R."/>
            <person name="Savchenko A."/>
            <person name="Shiryaev A."/>
            <person name="Soop K."/>
            <person name="Spirin V."/>
            <person name="Szebenyi C."/>
            <person name="Tomsovsky M."/>
            <person name="Tulloss R.E."/>
            <person name="Uehling J."/>
            <person name="Grigoriev I.V."/>
            <person name="Vagvolgyi C."/>
            <person name="Papp T."/>
            <person name="Martin F.M."/>
            <person name="Miettinen O."/>
            <person name="Hibbett D.S."/>
            <person name="Nagy L.G."/>
        </authorList>
    </citation>
    <scope>NUCLEOTIDE SEQUENCE [LARGE SCALE GENOMIC DNA]</scope>
    <source>
        <strain evidence="1 2">NL-1719</strain>
    </source>
</reference>
<dbReference type="EMBL" id="ML208262">
    <property type="protein sequence ID" value="TFK75663.1"/>
    <property type="molecule type" value="Genomic_DNA"/>
</dbReference>